<protein>
    <submittedName>
        <fullName evidence="1">Uncharacterized protein</fullName>
    </submittedName>
</protein>
<dbReference type="EMBL" id="JAHLQT010033114">
    <property type="protein sequence ID" value="KAG7159556.1"/>
    <property type="molecule type" value="Genomic_DNA"/>
</dbReference>
<name>A0A8J5JL82_HOMAM</name>
<evidence type="ECO:0000313" key="1">
    <source>
        <dbReference type="EMBL" id="KAG7159556.1"/>
    </source>
</evidence>
<proteinExistence type="predicted"/>
<dbReference type="AlphaFoldDB" id="A0A8J5JL82"/>
<sequence length="54" mass="5455">MVAVRSVAVSSGGSGSQVSMAVVVLRLVSGGGSGVADIDYEVTVTECRIDLRLT</sequence>
<organism evidence="1 2">
    <name type="scientific">Homarus americanus</name>
    <name type="common">American lobster</name>
    <dbReference type="NCBI Taxonomy" id="6706"/>
    <lineage>
        <taxon>Eukaryota</taxon>
        <taxon>Metazoa</taxon>
        <taxon>Ecdysozoa</taxon>
        <taxon>Arthropoda</taxon>
        <taxon>Crustacea</taxon>
        <taxon>Multicrustacea</taxon>
        <taxon>Malacostraca</taxon>
        <taxon>Eumalacostraca</taxon>
        <taxon>Eucarida</taxon>
        <taxon>Decapoda</taxon>
        <taxon>Pleocyemata</taxon>
        <taxon>Astacidea</taxon>
        <taxon>Nephropoidea</taxon>
        <taxon>Nephropidae</taxon>
        <taxon>Homarus</taxon>
    </lineage>
</organism>
<accession>A0A8J5JL82</accession>
<keyword evidence="2" id="KW-1185">Reference proteome</keyword>
<dbReference type="Proteomes" id="UP000747542">
    <property type="component" value="Unassembled WGS sequence"/>
</dbReference>
<comment type="caution">
    <text evidence="1">The sequence shown here is derived from an EMBL/GenBank/DDBJ whole genome shotgun (WGS) entry which is preliminary data.</text>
</comment>
<evidence type="ECO:0000313" key="2">
    <source>
        <dbReference type="Proteomes" id="UP000747542"/>
    </source>
</evidence>
<gene>
    <name evidence="1" type="ORF">Hamer_G004200</name>
</gene>
<reference evidence="1" key="1">
    <citation type="journal article" date="2021" name="Sci. Adv.">
        <title>The American lobster genome reveals insights on longevity, neural, and immune adaptations.</title>
        <authorList>
            <person name="Polinski J.M."/>
            <person name="Zimin A.V."/>
            <person name="Clark K.F."/>
            <person name="Kohn A.B."/>
            <person name="Sadowski N."/>
            <person name="Timp W."/>
            <person name="Ptitsyn A."/>
            <person name="Khanna P."/>
            <person name="Romanova D.Y."/>
            <person name="Williams P."/>
            <person name="Greenwood S.J."/>
            <person name="Moroz L.L."/>
            <person name="Walt D.R."/>
            <person name="Bodnar A.G."/>
        </authorList>
    </citation>
    <scope>NUCLEOTIDE SEQUENCE</scope>
    <source>
        <strain evidence="1">GMGI-L3</strain>
    </source>
</reference>